<keyword evidence="6 12" id="KW-0067">ATP-binding</keyword>
<feature type="binding site" evidence="12">
    <location>
        <position position="189"/>
    </location>
    <ligand>
        <name>ATP</name>
        <dbReference type="ChEBI" id="CHEBI:30616"/>
    </ligand>
</feature>
<dbReference type="InterPro" id="IPR000719">
    <property type="entry name" value="Prot_kinase_dom"/>
</dbReference>
<feature type="binding site" evidence="12">
    <location>
        <position position="58"/>
    </location>
    <ligand>
        <name>ATP</name>
        <dbReference type="ChEBI" id="CHEBI:30616"/>
    </ligand>
</feature>
<keyword evidence="3 16" id="KW-0808">Transferase</keyword>
<dbReference type="GO" id="GO:0030261">
    <property type="term" value="P:chromosome condensation"/>
    <property type="evidence" value="ECO:0007669"/>
    <property type="project" value="UniProtKB-ARBA"/>
</dbReference>
<feature type="binding site" evidence="12 14">
    <location>
        <position position="77"/>
    </location>
    <ligand>
        <name>ATP</name>
        <dbReference type="ChEBI" id="CHEBI:30616"/>
    </ligand>
</feature>
<evidence type="ECO:0000256" key="16">
    <source>
        <dbReference type="RuleBase" id="RU367134"/>
    </source>
</evidence>
<name>A0AAV5S9J7_9BILA</name>
<organism evidence="18 19">
    <name type="scientific">Pristionchus entomophagus</name>
    <dbReference type="NCBI Taxonomy" id="358040"/>
    <lineage>
        <taxon>Eukaryota</taxon>
        <taxon>Metazoa</taxon>
        <taxon>Ecdysozoa</taxon>
        <taxon>Nematoda</taxon>
        <taxon>Chromadorea</taxon>
        <taxon>Rhabditida</taxon>
        <taxon>Rhabditina</taxon>
        <taxon>Diplogasteromorpha</taxon>
        <taxon>Diplogasteroidea</taxon>
        <taxon>Neodiplogasteridae</taxon>
        <taxon>Pristionchus</taxon>
    </lineage>
</organism>
<evidence type="ECO:0000256" key="12">
    <source>
        <dbReference type="PIRSR" id="PIRSR630616-2"/>
    </source>
</evidence>
<sequence>SSSSAMSSSALGHKLDGKENASGSEPVLVLPAQVCTHKKGGKFSLKDFDIGRPLGKGKFGSVYLARHKKPEYIVALKILFKSQLQSAQVEHQLLREIEIQGHLRHPHILRMYTYFWDEKKIYLVLEYAEKGEMYKELTKRGRFDDRTAALYIYQMADALAYCHSKNVIHRDIKPENILLGSDGELKISDFGWSVHAPGNKRRTMCGTLDYLPPEMIQGQSHSKHVDIWALGILCYEFLVGRPPFESEDSARTYDAIKKLRYVFPDYVTGGARDLITKLLVLEPSHRLPLDKVMDHFWVKMHVDTKKAEMKREASQ</sequence>
<reference evidence="18" key="1">
    <citation type="submission" date="2023-10" db="EMBL/GenBank/DDBJ databases">
        <title>Genome assembly of Pristionchus species.</title>
        <authorList>
            <person name="Yoshida K."/>
            <person name="Sommer R.J."/>
        </authorList>
    </citation>
    <scope>NUCLEOTIDE SEQUENCE</scope>
    <source>
        <strain evidence="18">RS0144</strain>
    </source>
</reference>
<dbReference type="Pfam" id="PF00069">
    <property type="entry name" value="Pkinase"/>
    <property type="match status" value="1"/>
</dbReference>
<comment type="catalytic activity">
    <reaction evidence="9 16">
        <text>L-threonyl-[protein] + ATP = O-phospho-L-threonyl-[protein] + ADP + H(+)</text>
        <dbReference type="Rhea" id="RHEA:46608"/>
        <dbReference type="Rhea" id="RHEA-COMP:11060"/>
        <dbReference type="Rhea" id="RHEA-COMP:11605"/>
        <dbReference type="ChEBI" id="CHEBI:15378"/>
        <dbReference type="ChEBI" id="CHEBI:30013"/>
        <dbReference type="ChEBI" id="CHEBI:30616"/>
        <dbReference type="ChEBI" id="CHEBI:61977"/>
        <dbReference type="ChEBI" id="CHEBI:456216"/>
        <dbReference type="EC" id="2.7.11.1"/>
    </reaction>
</comment>
<dbReference type="InterPro" id="IPR030616">
    <property type="entry name" value="Aur-like"/>
</dbReference>
<evidence type="ECO:0000256" key="3">
    <source>
        <dbReference type="ARBA" id="ARBA00022679"/>
    </source>
</evidence>
<dbReference type="EC" id="2.7.11.1" evidence="16"/>
<dbReference type="PANTHER" id="PTHR24350">
    <property type="entry name" value="SERINE/THREONINE-PROTEIN KINASE IAL-RELATED"/>
    <property type="match status" value="1"/>
</dbReference>
<comment type="catalytic activity">
    <reaction evidence="10 16">
        <text>L-seryl-[protein] + ATP = O-phospho-L-seryl-[protein] + ADP + H(+)</text>
        <dbReference type="Rhea" id="RHEA:17989"/>
        <dbReference type="Rhea" id="RHEA-COMP:9863"/>
        <dbReference type="Rhea" id="RHEA-COMP:11604"/>
        <dbReference type="ChEBI" id="CHEBI:15378"/>
        <dbReference type="ChEBI" id="CHEBI:29999"/>
        <dbReference type="ChEBI" id="CHEBI:30616"/>
        <dbReference type="ChEBI" id="CHEBI:83421"/>
        <dbReference type="ChEBI" id="CHEBI:456216"/>
        <dbReference type="EC" id="2.7.11.1"/>
    </reaction>
</comment>
<feature type="active site" description="Proton acceptor" evidence="11">
    <location>
        <position position="171"/>
    </location>
</feature>
<keyword evidence="5 16" id="KW-0418">Kinase</keyword>
<dbReference type="Proteomes" id="UP001432027">
    <property type="component" value="Unassembled WGS sequence"/>
</dbReference>
<dbReference type="GO" id="GO:0000070">
    <property type="term" value="P:mitotic sister chromatid segregation"/>
    <property type="evidence" value="ECO:0007669"/>
    <property type="project" value="UniProtKB-ARBA"/>
</dbReference>
<dbReference type="GO" id="GO:0005524">
    <property type="term" value="F:ATP binding"/>
    <property type="evidence" value="ECO:0007669"/>
    <property type="project" value="UniProtKB-UniRule"/>
</dbReference>
<keyword evidence="19" id="KW-1185">Reference proteome</keyword>
<dbReference type="PROSITE" id="PS00108">
    <property type="entry name" value="PROTEIN_KINASE_ST"/>
    <property type="match status" value="1"/>
</dbReference>
<evidence type="ECO:0000256" key="4">
    <source>
        <dbReference type="ARBA" id="ARBA00022741"/>
    </source>
</evidence>
<dbReference type="Gene3D" id="3.30.200.20">
    <property type="entry name" value="Phosphorylase Kinase, domain 1"/>
    <property type="match status" value="1"/>
</dbReference>
<dbReference type="GO" id="GO:0032506">
    <property type="term" value="P:cytokinetic process"/>
    <property type="evidence" value="ECO:0007669"/>
    <property type="project" value="UniProtKB-ARBA"/>
</dbReference>
<dbReference type="InterPro" id="IPR008271">
    <property type="entry name" value="Ser/Thr_kinase_AS"/>
</dbReference>
<dbReference type="EMBL" id="BTSX01000001">
    <property type="protein sequence ID" value="GMS79801.1"/>
    <property type="molecule type" value="Genomic_DNA"/>
</dbReference>
<feature type="cross-link" description="Glycyl lysine isopeptide (Lys-Gly) (interchain with G-Cter in SUMO2)" evidence="13">
    <location>
        <position position="173"/>
    </location>
</feature>
<keyword evidence="8" id="KW-0469">Meiosis</keyword>
<evidence type="ECO:0000259" key="17">
    <source>
        <dbReference type="PROSITE" id="PS50011"/>
    </source>
</evidence>
<evidence type="ECO:0000256" key="13">
    <source>
        <dbReference type="PIRSR" id="PIRSR630616-3"/>
    </source>
</evidence>
<evidence type="ECO:0000256" key="8">
    <source>
        <dbReference type="ARBA" id="ARBA00023254"/>
    </source>
</evidence>
<evidence type="ECO:0000256" key="14">
    <source>
        <dbReference type="PROSITE-ProRule" id="PRU10141"/>
    </source>
</evidence>
<feature type="binding site" evidence="12">
    <location>
        <begin position="126"/>
        <end position="128"/>
    </location>
    <ligand>
        <name>ATP</name>
        <dbReference type="ChEBI" id="CHEBI:30616"/>
    </ligand>
</feature>
<keyword evidence="7" id="KW-0156">Chromatin regulator</keyword>
<dbReference type="InterPro" id="IPR017441">
    <property type="entry name" value="Protein_kinase_ATP_BS"/>
</dbReference>
<proteinExistence type="inferred from homology"/>
<dbReference type="PROSITE" id="PS00107">
    <property type="entry name" value="PROTEIN_KINASE_ATP"/>
    <property type="match status" value="1"/>
</dbReference>
<accession>A0AAV5S9J7</accession>
<protein>
    <recommendedName>
        <fullName evidence="16">Aurora kinase</fullName>
        <ecNumber evidence="16">2.7.11.1</ecNumber>
    </recommendedName>
</protein>
<dbReference type="GO" id="GO:0030496">
    <property type="term" value="C:midbody"/>
    <property type="evidence" value="ECO:0007669"/>
    <property type="project" value="UniProtKB-SubCell"/>
</dbReference>
<evidence type="ECO:0000256" key="5">
    <source>
        <dbReference type="ARBA" id="ARBA00022777"/>
    </source>
</evidence>
<dbReference type="PROSITE" id="PS50011">
    <property type="entry name" value="PROTEIN_KINASE_DOM"/>
    <property type="match status" value="1"/>
</dbReference>
<dbReference type="AlphaFoldDB" id="A0AAV5S9J7"/>
<evidence type="ECO:0000256" key="11">
    <source>
        <dbReference type="PIRSR" id="PIRSR630616-1"/>
    </source>
</evidence>
<comment type="similarity">
    <text evidence="16">Belongs to the protein kinase superfamily. Ser/Thr protein kinase family. Aurora subfamily.</text>
</comment>
<comment type="caution">
    <text evidence="18">The sequence shown here is derived from an EMBL/GenBank/DDBJ whole genome shotgun (WGS) entry which is preliminary data.</text>
</comment>
<evidence type="ECO:0000256" key="2">
    <source>
        <dbReference type="ARBA" id="ARBA00022527"/>
    </source>
</evidence>
<evidence type="ECO:0000256" key="10">
    <source>
        <dbReference type="ARBA" id="ARBA00048679"/>
    </source>
</evidence>
<dbReference type="Gene3D" id="1.10.510.10">
    <property type="entry name" value="Transferase(Phosphotransferase) domain 1"/>
    <property type="match status" value="1"/>
</dbReference>
<comment type="subcellular location">
    <subcellularLocation>
        <location evidence="1">Midbody</location>
    </subcellularLocation>
</comment>
<feature type="binding site" evidence="12">
    <location>
        <begin position="175"/>
        <end position="176"/>
    </location>
    <ligand>
        <name>ATP</name>
        <dbReference type="ChEBI" id="CHEBI:30616"/>
    </ligand>
</feature>
<feature type="non-terminal residue" evidence="18">
    <location>
        <position position="1"/>
    </location>
</feature>
<dbReference type="GO" id="GO:0051321">
    <property type="term" value="P:meiotic cell cycle"/>
    <property type="evidence" value="ECO:0007669"/>
    <property type="project" value="UniProtKB-KW"/>
</dbReference>
<evidence type="ECO:0000256" key="7">
    <source>
        <dbReference type="ARBA" id="ARBA00022853"/>
    </source>
</evidence>
<evidence type="ECO:0000256" key="9">
    <source>
        <dbReference type="ARBA" id="ARBA00047899"/>
    </source>
</evidence>
<keyword evidence="4 12" id="KW-0547">Nucleotide-binding</keyword>
<feature type="domain" description="Protein kinase" evidence="17">
    <location>
        <begin position="48"/>
        <end position="298"/>
    </location>
</feature>
<dbReference type="GO" id="GO:0006325">
    <property type="term" value="P:chromatin organization"/>
    <property type="evidence" value="ECO:0007669"/>
    <property type="project" value="UniProtKB-KW"/>
</dbReference>
<evidence type="ECO:0000313" key="19">
    <source>
        <dbReference type="Proteomes" id="UP001432027"/>
    </source>
</evidence>
<gene>
    <name evidence="18" type="ORF">PENTCL1PPCAC_1976</name>
</gene>
<evidence type="ECO:0000256" key="6">
    <source>
        <dbReference type="ARBA" id="ARBA00022840"/>
    </source>
</evidence>
<dbReference type="PIRSF" id="PIRSF000654">
    <property type="entry name" value="Integrin-linked_kinase"/>
    <property type="match status" value="1"/>
</dbReference>
<dbReference type="SUPFAM" id="SSF56112">
    <property type="entry name" value="Protein kinase-like (PK-like)"/>
    <property type="match status" value="1"/>
</dbReference>
<dbReference type="GO" id="GO:0004674">
    <property type="term" value="F:protein serine/threonine kinase activity"/>
    <property type="evidence" value="ECO:0007669"/>
    <property type="project" value="UniProtKB-KW"/>
</dbReference>
<dbReference type="CDD" id="cd14007">
    <property type="entry name" value="STKc_Aurora"/>
    <property type="match status" value="1"/>
</dbReference>
<dbReference type="FunFam" id="1.10.510.10:FF:000235">
    <property type="entry name" value="Serine/threonine-protein kinase ark1"/>
    <property type="match status" value="1"/>
</dbReference>
<keyword evidence="2 15" id="KW-0723">Serine/threonine-protein kinase</keyword>
<dbReference type="FunFam" id="3.30.200.20:FF:000042">
    <property type="entry name" value="Aurora kinase A"/>
    <property type="match status" value="1"/>
</dbReference>
<dbReference type="SMART" id="SM00220">
    <property type="entry name" value="S_TKc"/>
    <property type="match status" value="1"/>
</dbReference>
<dbReference type="InterPro" id="IPR011009">
    <property type="entry name" value="Kinase-like_dom_sf"/>
</dbReference>
<evidence type="ECO:0000256" key="1">
    <source>
        <dbReference type="ARBA" id="ARBA00004214"/>
    </source>
</evidence>
<evidence type="ECO:0000256" key="15">
    <source>
        <dbReference type="RuleBase" id="RU000304"/>
    </source>
</evidence>
<evidence type="ECO:0000313" key="18">
    <source>
        <dbReference type="EMBL" id="GMS79801.1"/>
    </source>
</evidence>